<dbReference type="RefSeq" id="WP_115480550.1">
    <property type="nucleotide sequence ID" value="NZ_QRCT01000010.1"/>
</dbReference>
<dbReference type="PROSITE" id="PS51170">
    <property type="entry name" value="CW"/>
    <property type="match status" value="2"/>
</dbReference>
<proteinExistence type="predicted"/>
<comment type="caution">
    <text evidence="4">The sequence shown here is derived from an EMBL/GenBank/DDBJ whole genome shotgun (WGS) entry which is preliminary data.</text>
</comment>
<dbReference type="SUPFAM" id="SSF69360">
    <property type="entry name" value="Cell wall binding repeat"/>
    <property type="match status" value="1"/>
</dbReference>
<feature type="repeat" description="Cell wall-binding" evidence="2">
    <location>
        <begin position="113"/>
        <end position="132"/>
    </location>
</feature>
<gene>
    <name evidence="4" type="ORF">DWV06_02165</name>
</gene>
<evidence type="ECO:0008006" key="6">
    <source>
        <dbReference type="Google" id="ProtNLM"/>
    </source>
</evidence>
<evidence type="ECO:0000256" key="2">
    <source>
        <dbReference type="PROSITE-ProRule" id="PRU00591"/>
    </source>
</evidence>
<protein>
    <recommendedName>
        <fullName evidence="6">Peptidase C39-like domain-containing protein</fullName>
    </recommendedName>
</protein>
<evidence type="ECO:0000313" key="4">
    <source>
        <dbReference type="EMBL" id="RDU24803.1"/>
    </source>
</evidence>
<dbReference type="Pfam" id="PF12385">
    <property type="entry name" value="Peptidase_C70"/>
    <property type="match status" value="1"/>
</dbReference>
<sequence length="313" mass="35172">MKKDILIKIVLSMLVCSLITPLTANAAEINKTDYQENRNVIIDSNSENSKVICNECNGLKNPAIDNLKSIPGKWIQASDGRWWYKHNDGTYTTNGWEYIDGKWYYFNAEGWMKTGWVKVKNEWYYLESNGAMRLTDLFQNGSTYTFSTSGSLNSTILGVERQRQEKDNWCWAASAVMVGRYDLPAEKQTVNQTKVVLEVKGEVVNEGGSGEEEARGINISSRNTKNATAINSALSFNDILNTIDNRHPFIVRMKWNSGGGHAIVCGGYRISDNNIWITDPWDQTASQYYSYSGMTQGMTIATGTGRYTGSVTY</sequence>
<dbReference type="Gene3D" id="3.90.70.10">
    <property type="entry name" value="Cysteine proteinases"/>
    <property type="match status" value="1"/>
</dbReference>
<evidence type="ECO:0000256" key="3">
    <source>
        <dbReference type="SAM" id="SignalP"/>
    </source>
</evidence>
<feature type="chain" id="PRO_5016629739" description="Peptidase C39-like domain-containing protein" evidence="3">
    <location>
        <begin position="27"/>
        <end position="313"/>
    </location>
</feature>
<dbReference type="AlphaFoldDB" id="A0A371AZ29"/>
<evidence type="ECO:0000256" key="1">
    <source>
        <dbReference type="ARBA" id="ARBA00022737"/>
    </source>
</evidence>
<keyword evidence="5" id="KW-1185">Reference proteome</keyword>
<name>A0A371AZ29_9FIRM</name>
<dbReference type="Proteomes" id="UP000255036">
    <property type="component" value="Unassembled WGS sequence"/>
</dbReference>
<dbReference type="InterPro" id="IPR022118">
    <property type="entry name" value="Peptidase_C70_AvrRpt2"/>
</dbReference>
<dbReference type="EMBL" id="QRCT01000010">
    <property type="protein sequence ID" value="RDU24803.1"/>
    <property type="molecule type" value="Genomic_DNA"/>
</dbReference>
<reference evidence="4 5" key="1">
    <citation type="submission" date="2018-07" db="EMBL/GenBank/DDBJ databases">
        <title>Anaerosacharophilus polymeroproducens gen. nov. sp. nov., an anaerobic bacterium isolated from salt field.</title>
        <authorList>
            <person name="Kim W."/>
            <person name="Yang S.-H."/>
            <person name="Oh J."/>
            <person name="Lee J.-H."/>
            <person name="Kwon K.K."/>
        </authorList>
    </citation>
    <scope>NUCLEOTIDE SEQUENCE [LARGE SCALE GENOMIC DNA]</scope>
    <source>
        <strain evidence="4 5">MCWD5</strain>
    </source>
</reference>
<feature type="signal peptide" evidence="3">
    <location>
        <begin position="1"/>
        <end position="26"/>
    </location>
</feature>
<keyword evidence="1" id="KW-0677">Repeat</keyword>
<organism evidence="4 5">
    <name type="scientific">Anaerosacchariphilus polymeriproducens</name>
    <dbReference type="NCBI Taxonomy" id="1812858"/>
    <lineage>
        <taxon>Bacteria</taxon>
        <taxon>Bacillati</taxon>
        <taxon>Bacillota</taxon>
        <taxon>Clostridia</taxon>
        <taxon>Lachnospirales</taxon>
        <taxon>Lachnospiraceae</taxon>
        <taxon>Anaerosacchariphilus</taxon>
    </lineage>
</organism>
<feature type="repeat" description="Cell wall-binding" evidence="2">
    <location>
        <begin position="93"/>
        <end position="112"/>
    </location>
</feature>
<dbReference type="Pfam" id="PF19127">
    <property type="entry name" value="Choline_bind_3"/>
    <property type="match status" value="1"/>
</dbReference>
<keyword evidence="3" id="KW-0732">Signal</keyword>
<dbReference type="OrthoDB" id="9761789at2"/>
<evidence type="ECO:0000313" key="5">
    <source>
        <dbReference type="Proteomes" id="UP000255036"/>
    </source>
</evidence>
<accession>A0A371AZ29</accession>
<dbReference type="InterPro" id="IPR018337">
    <property type="entry name" value="Cell_wall/Cho-bd_repeat"/>
</dbReference>
<dbReference type="Gene3D" id="2.10.270.10">
    <property type="entry name" value="Cholin Binding"/>
    <property type="match status" value="1"/>
</dbReference>